<dbReference type="AlphaFoldDB" id="A0A5E4BL25"/>
<gene>
    <name evidence="1" type="ORF">GHT09_001210</name>
    <name evidence="2" type="ORF">MONAX_5E014082</name>
</gene>
<sequence>MCFHMNQPIWFSFPKSPGRYYFVHLHVNISNSKIISICPKSHSRSCKDGTQNQVPLCDSTLTCHPDPKKHRSLCELNGGQACLWLHGAQGLASKLKAGAKPFWQQPF</sequence>
<proteinExistence type="predicted"/>
<organism evidence="2 3">
    <name type="scientific">Marmota monax</name>
    <name type="common">Woodchuck</name>
    <dbReference type="NCBI Taxonomy" id="9995"/>
    <lineage>
        <taxon>Eukaryota</taxon>
        <taxon>Metazoa</taxon>
        <taxon>Chordata</taxon>
        <taxon>Craniata</taxon>
        <taxon>Vertebrata</taxon>
        <taxon>Euteleostomi</taxon>
        <taxon>Mammalia</taxon>
        <taxon>Eutheria</taxon>
        <taxon>Euarchontoglires</taxon>
        <taxon>Glires</taxon>
        <taxon>Rodentia</taxon>
        <taxon>Sciuromorpha</taxon>
        <taxon>Sciuridae</taxon>
        <taxon>Xerinae</taxon>
        <taxon>Marmotini</taxon>
        <taxon>Marmota</taxon>
    </lineage>
</organism>
<reference evidence="2 3" key="1">
    <citation type="submission" date="2019-04" db="EMBL/GenBank/DDBJ databases">
        <authorList>
            <person name="Alioto T."/>
            <person name="Alioto T."/>
        </authorList>
    </citation>
    <scope>NUCLEOTIDE SEQUENCE [LARGE SCALE GENOMIC DNA]</scope>
</reference>
<evidence type="ECO:0000313" key="2">
    <source>
        <dbReference type="EMBL" id="VTJ69352.1"/>
    </source>
</evidence>
<keyword evidence="3" id="KW-1185">Reference proteome</keyword>
<dbReference type="EMBL" id="CABDUW010000458">
    <property type="protein sequence ID" value="VTJ69352.1"/>
    <property type="molecule type" value="Genomic_DNA"/>
</dbReference>
<dbReference type="Proteomes" id="UP000662637">
    <property type="component" value="Unassembled WGS sequence"/>
</dbReference>
<evidence type="ECO:0000313" key="3">
    <source>
        <dbReference type="Proteomes" id="UP000335636"/>
    </source>
</evidence>
<name>A0A5E4BL25_MARMO</name>
<dbReference type="EMBL" id="WJEC01007804">
    <property type="protein sequence ID" value="KAF7467320.1"/>
    <property type="molecule type" value="Genomic_DNA"/>
</dbReference>
<reference evidence="1" key="2">
    <citation type="submission" date="2020-08" db="EMBL/GenBank/DDBJ databases">
        <authorList>
            <person name="Shumante A."/>
            <person name="Zimin A.V."/>
            <person name="Puiu D."/>
            <person name="Salzberg S.L."/>
        </authorList>
    </citation>
    <scope>NUCLEOTIDE SEQUENCE</scope>
    <source>
        <strain evidence="1">WC2-LM</strain>
        <tissue evidence="1">Liver</tissue>
    </source>
</reference>
<protein>
    <submittedName>
        <fullName evidence="2">Uncharacterized protein</fullName>
    </submittedName>
</protein>
<dbReference type="Proteomes" id="UP000335636">
    <property type="component" value="Unassembled WGS sequence"/>
</dbReference>
<evidence type="ECO:0000313" key="1">
    <source>
        <dbReference type="EMBL" id="KAF7467320.1"/>
    </source>
</evidence>
<accession>A0A5E4BL25</accession>